<reference evidence="1" key="1">
    <citation type="submission" date="2023-05" db="EMBL/GenBank/DDBJ databases">
        <title>Anaerotaeda fermentans gen. nov., sp. nov., a novel anaerobic planctomycete of the new family within the order Sedimentisphaerales isolated from Taman Peninsula, Russia.</title>
        <authorList>
            <person name="Khomyakova M.A."/>
            <person name="Merkel A.Y."/>
            <person name="Slobodkin A.I."/>
        </authorList>
    </citation>
    <scope>NUCLEOTIDE SEQUENCE</scope>
    <source>
        <strain evidence="1">M17dextr</strain>
    </source>
</reference>
<dbReference type="EMBL" id="JASCXX010000010">
    <property type="protein sequence ID" value="MDI6449388.1"/>
    <property type="molecule type" value="Genomic_DNA"/>
</dbReference>
<evidence type="ECO:0008006" key="3">
    <source>
        <dbReference type="Google" id="ProtNLM"/>
    </source>
</evidence>
<sequence length="347" mass="39450">MNLFSDVVPENQQHPNYVAIKDASVYGCEHRVLRAWAEGFVDRDRKFVKEFQTTFNSGFWELYIHAVLKEYAFRIDFAHDRPDFVIAGPFEFVIEAVTANAACDKPAEWETRLDASALLSMNLNSLNREAIIRASNAIDGKVRKYREHYCNLDHVRDRPFVLALATFDQPYFHLEYNRAILAALYDYYVDEEQTVSGRLVFNIPVPAYPLGTVTKPSGASVELGVFSDSRCEDISAVIFSCTATWGKVRALAKNEGQHVGFRAVRLDSTGRPYAVGAWKDQYEETLLDGLQIYHNPYARHPLPFDLLKADGVVQHYWDPGAHLWVVEGIEKSLAWRMCMGVGRASKI</sequence>
<name>A0AAW6U0Q6_9BACT</name>
<organism evidence="1 2">
    <name type="scientific">Anaerobaca lacustris</name>
    <dbReference type="NCBI Taxonomy" id="3044600"/>
    <lineage>
        <taxon>Bacteria</taxon>
        <taxon>Pseudomonadati</taxon>
        <taxon>Planctomycetota</taxon>
        <taxon>Phycisphaerae</taxon>
        <taxon>Sedimentisphaerales</taxon>
        <taxon>Anaerobacaceae</taxon>
        <taxon>Anaerobaca</taxon>
    </lineage>
</organism>
<comment type="caution">
    <text evidence="1">The sequence shown here is derived from an EMBL/GenBank/DDBJ whole genome shotgun (WGS) entry which is preliminary data.</text>
</comment>
<dbReference type="RefSeq" id="WP_349244796.1">
    <property type="nucleotide sequence ID" value="NZ_JASCXX010000010.1"/>
</dbReference>
<evidence type="ECO:0000313" key="1">
    <source>
        <dbReference type="EMBL" id="MDI6449388.1"/>
    </source>
</evidence>
<protein>
    <recommendedName>
        <fullName evidence="3">Glycosaminoglycan attachment site</fullName>
    </recommendedName>
</protein>
<evidence type="ECO:0000313" key="2">
    <source>
        <dbReference type="Proteomes" id="UP001431776"/>
    </source>
</evidence>
<accession>A0AAW6U0Q6</accession>
<dbReference type="Proteomes" id="UP001431776">
    <property type="component" value="Unassembled WGS sequence"/>
</dbReference>
<gene>
    <name evidence="1" type="ORF">QJ522_10080</name>
</gene>
<keyword evidence="2" id="KW-1185">Reference proteome</keyword>
<proteinExistence type="predicted"/>
<dbReference type="AlphaFoldDB" id="A0AAW6U0Q6"/>